<sequence>MLGTLRLLLALMVALSHADVRWWGLNPGVIAVVGFYAISGYVMTGLVRRHYASRALLPRFYADRALRLLPAYYAVILAALAWYLWHGPDALFLVRLPLWRDLFNHLLIVPHNYYMWNDADHFVLIPPAWSLGCEIQFYLLFPLILLSGARLPVLALSLGVYLAAFVGRLPTEWFGYRLLPGVLFIFLLGSWLADLHRQGRWNAARLLALAIPILAGLLAAVGAGAGKTAIPYNPETLLGLALALPLLHLLAPRPGKAWDERAGDLSYGLFLCHFLVFWLWPGADTGPLALRVLAALTLAWLIHRFIEAPILAWRHRLRAPAAGSLEK</sequence>
<dbReference type="OrthoDB" id="9814807at2"/>
<dbReference type="Proteomes" id="UP000515733">
    <property type="component" value="Chromosome"/>
</dbReference>
<evidence type="ECO:0000313" key="3">
    <source>
        <dbReference type="Proteomes" id="UP000515733"/>
    </source>
</evidence>
<reference evidence="2 3" key="1">
    <citation type="submission" date="2020-03" db="EMBL/GenBank/DDBJ databases">
        <authorList>
            <consortium name="Genoscope - CEA"/>
            <person name="William W."/>
        </authorList>
    </citation>
    <scope>NUCLEOTIDE SEQUENCE [LARGE SCALE GENOMIC DNA]</scope>
    <source>
        <strain evidence="3">DSM 16959</strain>
    </source>
</reference>
<dbReference type="GO" id="GO:0016020">
    <property type="term" value="C:membrane"/>
    <property type="evidence" value="ECO:0007669"/>
    <property type="project" value="TreeGrafter"/>
</dbReference>
<dbReference type="PANTHER" id="PTHR23028:SF53">
    <property type="entry name" value="ACYL_TRANSF_3 DOMAIN-CONTAINING PROTEIN"/>
    <property type="match status" value="1"/>
</dbReference>
<organism evidence="2 3">
    <name type="scientific">Denitratisoma oestradiolicum</name>
    <dbReference type="NCBI Taxonomy" id="311182"/>
    <lineage>
        <taxon>Bacteria</taxon>
        <taxon>Pseudomonadati</taxon>
        <taxon>Pseudomonadota</taxon>
        <taxon>Betaproteobacteria</taxon>
        <taxon>Nitrosomonadales</taxon>
        <taxon>Sterolibacteriaceae</taxon>
        <taxon>Denitratisoma</taxon>
    </lineage>
</organism>
<gene>
    <name evidence="2" type="ORF">DENOEST_3939</name>
</gene>
<evidence type="ECO:0000313" key="2">
    <source>
        <dbReference type="EMBL" id="CAB1371093.1"/>
    </source>
</evidence>
<dbReference type="GO" id="GO:0009103">
    <property type="term" value="P:lipopolysaccharide biosynthetic process"/>
    <property type="evidence" value="ECO:0007669"/>
    <property type="project" value="TreeGrafter"/>
</dbReference>
<protein>
    <recommendedName>
        <fullName evidence="1">Acyltransferase 3 domain-containing protein</fullName>
    </recommendedName>
</protein>
<feature type="domain" description="Acyltransferase 3" evidence="1">
    <location>
        <begin position="5"/>
        <end position="283"/>
    </location>
</feature>
<dbReference type="PANTHER" id="PTHR23028">
    <property type="entry name" value="ACETYLTRANSFERASE"/>
    <property type="match status" value="1"/>
</dbReference>
<dbReference type="AlphaFoldDB" id="A0A6S6Y2A4"/>
<dbReference type="RefSeq" id="WP_145770357.1">
    <property type="nucleotide sequence ID" value="NZ_LR778301.1"/>
</dbReference>
<dbReference type="InterPro" id="IPR050879">
    <property type="entry name" value="Acyltransferase_3"/>
</dbReference>
<proteinExistence type="predicted"/>
<name>A0A6S6Y2A4_9PROT</name>
<dbReference type="KEGG" id="doe:DENOEST_3939"/>
<dbReference type="InterPro" id="IPR002656">
    <property type="entry name" value="Acyl_transf_3_dom"/>
</dbReference>
<accession>A0A6S6Y2A4</accession>
<evidence type="ECO:0000259" key="1">
    <source>
        <dbReference type="Pfam" id="PF01757"/>
    </source>
</evidence>
<keyword evidence="3" id="KW-1185">Reference proteome</keyword>
<dbReference type="Pfam" id="PF01757">
    <property type="entry name" value="Acyl_transf_3"/>
    <property type="match status" value="1"/>
</dbReference>
<dbReference type="GO" id="GO:0016747">
    <property type="term" value="F:acyltransferase activity, transferring groups other than amino-acyl groups"/>
    <property type="evidence" value="ECO:0007669"/>
    <property type="project" value="InterPro"/>
</dbReference>
<dbReference type="EMBL" id="LR778301">
    <property type="protein sequence ID" value="CAB1371093.1"/>
    <property type="molecule type" value="Genomic_DNA"/>
</dbReference>